<dbReference type="GO" id="GO:0043328">
    <property type="term" value="P:protein transport to vacuole involved in ubiquitin-dependent protein catabolic process via the multivesicular body sorting pathway"/>
    <property type="evidence" value="ECO:0007669"/>
    <property type="project" value="TreeGrafter"/>
</dbReference>
<dbReference type="FunFam" id="1.10.10.10:FF:000397">
    <property type="entry name" value="Vacuolar-sorting protein SNF8"/>
    <property type="match status" value="1"/>
</dbReference>
<feature type="coiled-coil region" evidence="10">
    <location>
        <begin position="33"/>
        <end position="60"/>
    </location>
</feature>
<dbReference type="InterPro" id="IPR040608">
    <property type="entry name" value="Snf8/Vps36"/>
</dbReference>
<accession>X6NTZ8</accession>
<evidence type="ECO:0000256" key="4">
    <source>
        <dbReference type="ARBA" id="ARBA00022448"/>
    </source>
</evidence>
<dbReference type="Proteomes" id="UP000023152">
    <property type="component" value="Unassembled WGS sequence"/>
</dbReference>
<keyword evidence="4 9" id="KW-0813">Transport</keyword>
<evidence type="ECO:0000256" key="8">
    <source>
        <dbReference type="ARBA" id="ARBA00023136"/>
    </source>
</evidence>
<proteinExistence type="inferred from homology"/>
<comment type="subunit">
    <text evidence="9">Component of the endosomal sorting complex required for transport II (ESCRT-II).</text>
</comment>
<keyword evidence="10" id="KW-0175">Coiled coil</keyword>
<evidence type="ECO:0000256" key="3">
    <source>
        <dbReference type="ARBA" id="ARBA00009834"/>
    </source>
</evidence>
<keyword evidence="8" id="KW-0472">Membrane</keyword>
<dbReference type="FunFam" id="1.10.10.10:FF:000085">
    <property type="entry name" value="Vacuolar-sorting protein SNF8"/>
    <property type="match status" value="1"/>
</dbReference>
<dbReference type="OrthoDB" id="283883at2759"/>
<dbReference type="PANTHER" id="PTHR12806:SF0">
    <property type="entry name" value="VACUOLAR-SORTING PROTEIN SNF8"/>
    <property type="match status" value="1"/>
</dbReference>
<keyword evidence="6" id="KW-0967">Endosome</keyword>
<evidence type="ECO:0000256" key="6">
    <source>
        <dbReference type="ARBA" id="ARBA00022753"/>
    </source>
</evidence>
<dbReference type="PIRSF" id="PIRSF017215">
    <property type="entry name" value="ESCRT2_Vps22"/>
    <property type="match status" value="1"/>
</dbReference>
<evidence type="ECO:0000313" key="12">
    <source>
        <dbReference type="Proteomes" id="UP000023152"/>
    </source>
</evidence>
<dbReference type="Gene3D" id="6.10.140.180">
    <property type="match status" value="1"/>
</dbReference>
<dbReference type="Gene3D" id="1.10.10.10">
    <property type="entry name" value="Winged helix-like DNA-binding domain superfamily/Winged helix DNA-binding domain"/>
    <property type="match status" value="2"/>
</dbReference>
<organism evidence="11 12">
    <name type="scientific">Reticulomyxa filosa</name>
    <dbReference type="NCBI Taxonomy" id="46433"/>
    <lineage>
        <taxon>Eukaryota</taxon>
        <taxon>Sar</taxon>
        <taxon>Rhizaria</taxon>
        <taxon>Retaria</taxon>
        <taxon>Foraminifera</taxon>
        <taxon>Monothalamids</taxon>
        <taxon>Reticulomyxidae</taxon>
        <taxon>Reticulomyxa</taxon>
    </lineage>
</organism>
<evidence type="ECO:0000256" key="5">
    <source>
        <dbReference type="ARBA" id="ARBA00022490"/>
    </source>
</evidence>
<comment type="caution">
    <text evidence="11">The sequence shown here is derived from an EMBL/GenBank/DDBJ whole genome shotgun (WGS) entry which is preliminary data.</text>
</comment>
<gene>
    <name evidence="11" type="ORF">RFI_07349</name>
</gene>
<dbReference type="InterPro" id="IPR036388">
    <property type="entry name" value="WH-like_DNA-bd_sf"/>
</dbReference>
<dbReference type="InterPro" id="IPR016689">
    <property type="entry name" value="ESCRT-2_cplx_Snf8"/>
</dbReference>
<dbReference type="GO" id="GO:0000814">
    <property type="term" value="C:ESCRT II complex"/>
    <property type="evidence" value="ECO:0007669"/>
    <property type="project" value="UniProtKB-UniRule"/>
</dbReference>
<evidence type="ECO:0000256" key="9">
    <source>
        <dbReference type="PIRNR" id="PIRNR017215"/>
    </source>
</evidence>
<dbReference type="Pfam" id="PF04157">
    <property type="entry name" value="EAP30"/>
    <property type="match status" value="1"/>
</dbReference>
<dbReference type="InterPro" id="IPR036390">
    <property type="entry name" value="WH_DNA-bd_sf"/>
</dbReference>
<evidence type="ECO:0000256" key="2">
    <source>
        <dbReference type="ARBA" id="ARBA00004496"/>
    </source>
</evidence>
<dbReference type="AlphaFoldDB" id="X6NTZ8"/>
<comment type="similarity">
    <text evidence="3 9">Belongs to the SNF8 family.</text>
</comment>
<keyword evidence="7 9" id="KW-0653">Protein transport</keyword>
<comment type="function">
    <text evidence="9">Component of the endosomal sorting complex required for transport II (ESCRT-II), which is required for multivesicular body (MVB) formation and sorting of endosomal cargo proteins into MVBs.</text>
</comment>
<evidence type="ECO:0000256" key="10">
    <source>
        <dbReference type="SAM" id="Coils"/>
    </source>
</evidence>
<dbReference type="PANTHER" id="PTHR12806">
    <property type="entry name" value="EAP30 SUBUNIT OF ELL COMPLEX"/>
    <property type="match status" value="1"/>
</dbReference>
<keyword evidence="5" id="KW-0963">Cytoplasm</keyword>
<dbReference type="EMBL" id="ASPP01005853">
    <property type="protein sequence ID" value="ETO29770.1"/>
    <property type="molecule type" value="Genomic_DNA"/>
</dbReference>
<keyword evidence="12" id="KW-1185">Reference proteome</keyword>
<comment type="subcellular location">
    <subcellularLocation>
        <location evidence="2">Cytoplasm</location>
    </subcellularLocation>
    <subcellularLocation>
        <location evidence="1">Endosome membrane</location>
        <topology evidence="1">Peripheral membrane protein</topology>
    </subcellularLocation>
</comment>
<evidence type="ECO:0000256" key="7">
    <source>
        <dbReference type="ARBA" id="ARBA00022927"/>
    </source>
</evidence>
<evidence type="ECO:0000313" key="11">
    <source>
        <dbReference type="EMBL" id="ETO29770.1"/>
    </source>
</evidence>
<reference evidence="11 12" key="1">
    <citation type="journal article" date="2013" name="Curr. Biol.">
        <title>The Genome of the Foraminiferan Reticulomyxa filosa.</title>
        <authorList>
            <person name="Glockner G."/>
            <person name="Hulsmann N."/>
            <person name="Schleicher M."/>
            <person name="Noegel A.A."/>
            <person name="Eichinger L."/>
            <person name="Gallinger C."/>
            <person name="Pawlowski J."/>
            <person name="Sierra R."/>
            <person name="Euteneuer U."/>
            <person name="Pillet L."/>
            <person name="Moustafa A."/>
            <person name="Platzer M."/>
            <person name="Groth M."/>
            <person name="Szafranski K."/>
            <person name="Schliwa M."/>
        </authorList>
    </citation>
    <scope>NUCLEOTIDE SEQUENCE [LARGE SCALE GENOMIC DNA]</scope>
</reference>
<dbReference type="SUPFAM" id="SSF46785">
    <property type="entry name" value="Winged helix' DNA-binding domain"/>
    <property type="match status" value="2"/>
</dbReference>
<protein>
    <submittedName>
        <fullName evidence="11">Vacuolar-sorting protein</fullName>
    </submittedName>
</protein>
<evidence type="ECO:0000256" key="1">
    <source>
        <dbReference type="ARBA" id="ARBA00004481"/>
    </source>
</evidence>
<dbReference type="OMA" id="QIVEVCM"/>
<sequence>MSVEPVRRKAGKKAFGKLKGYILQQASAKETGAQIQEAKIAEMRQSLSTFKEKLEEFARKHKKEINKDPAFRAQFNDMCLKIGVDPLASNKGFWADILGVGDFYYELSVQIVTVCLQTRNVNGGLIDIYELSHKVQEKRSKQSSAVSLDDIKQAISKVKSLGNGFGLITVGDKTMVKSVPVELNRDHSAILGVCSNTACTTVPDIKKNLGWPEHRIKEVLELMLQEGMVWTDDQNDQGKETLYWIPSLWNANASQDSS</sequence>
<name>X6NTZ8_RETFI</name>